<dbReference type="Pfam" id="PF01979">
    <property type="entry name" value="Amidohydro_1"/>
    <property type="match status" value="1"/>
</dbReference>
<dbReference type="GO" id="GO:0016810">
    <property type="term" value="F:hydrolase activity, acting on carbon-nitrogen (but not peptide) bonds"/>
    <property type="evidence" value="ECO:0007669"/>
    <property type="project" value="InterPro"/>
</dbReference>
<dbReference type="Gene3D" id="3.20.20.140">
    <property type="entry name" value="Metal-dependent hydrolases"/>
    <property type="match status" value="1"/>
</dbReference>
<sequence length="416" mass="43165">MDDAPAIRCDLLIEGGRVLDPGQGLDGVMDVAVTAGRISAIGADLPVAEARRVIDASGPGRYVVPGLIDLHTHVAHGAITPGVGMEGCDPDVIGVGSGVTTLVDAGSVGVASIGVFSAYIQPNARTRVIPFLNIGSYAHTMPTMVDVGSMDEIDPVAIARCVAANPGLVQGIKLRLVGPLIAEKGKDVVAAAKAVAREHGMPLMVHIGDLSARRRPDPHLLEPATRFAVEQLDAGDILTHLCTPNHGGVTDAADRMMPALLAARERGVVLDSALGRGNFGYRVAREQRALGLAPDTISSDLTLAGQSFHSLLECMAKFMAVGYDLPDVIRMTTVNAARAIGAAAELGAVAIGREADLTVIDLVEGDFAFTDTTQEVFHGGFGLRPVHTVRAGALVPPGWGTHPWGWLPAPRSGAAS</sequence>
<accession>A0A2T0MQ86</accession>
<dbReference type="InterPro" id="IPR011059">
    <property type="entry name" value="Metal-dep_hydrolase_composite"/>
</dbReference>
<protein>
    <submittedName>
        <fullName evidence="2">Dihydroorotase</fullName>
    </submittedName>
</protein>
<dbReference type="InterPro" id="IPR006680">
    <property type="entry name" value="Amidohydro-rel"/>
</dbReference>
<dbReference type="RefSeq" id="WP_106247001.1">
    <property type="nucleotide sequence ID" value="NZ_PVNG01000017.1"/>
</dbReference>
<evidence type="ECO:0000259" key="1">
    <source>
        <dbReference type="Pfam" id="PF01979"/>
    </source>
</evidence>
<reference evidence="2 3" key="1">
    <citation type="submission" date="2018-03" db="EMBL/GenBank/DDBJ databases">
        <title>Genomic Encyclopedia of Type Strains, Phase III (KMG-III): the genomes of soil and plant-associated and newly described type strains.</title>
        <authorList>
            <person name="Whitman W."/>
        </authorList>
    </citation>
    <scope>NUCLEOTIDE SEQUENCE [LARGE SCALE GENOMIC DNA]</scope>
    <source>
        <strain evidence="2 3">CGMCC 4.7104</strain>
    </source>
</reference>
<dbReference type="AlphaFoldDB" id="A0A2T0MQ86"/>
<dbReference type="Gene3D" id="2.30.40.10">
    <property type="entry name" value="Urease, subunit C, domain 1"/>
    <property type="match status" value="1"/>
</dbReference>
<feature type="domain" description="Amidohydrolase-related" evidence="1">
    <location>
        <begin position="62"/>
        <end position="392"/>
    </location>
</feature>
<proteinExistence type="predicted"/>
<organism evidence="2 3">
    <name type="scientific">Nonomuraea fuscirosea</name>
    <dbReference type="NCBI Taxonomy" id="1291556"/>
    <lineage>
        <taxon>Bacteria</taxon>
        <taxon>Bacillati</taxon>
        <taxon>Actinomycetota</taxon>
        <taxon>Actinomycetes</taxon>
        <taxon>Streptosporangiales</taxon>
        <taxon>Streptosporangiaceae</taxon>
        <taxon>Nonomuraea</taxon>
    </lineage>
</organism>
<keyword evidence="3" id="KW-1185">Reference proteome</keyword>
<comment type="caution">
    <text evidence="2">The sequence shown here is derived from an EMBL/GenBank/DDBJ whole genome shotgun (WGS) entry which is preliminary data.</text>
</comment>
<dbReference type="SUPFAM" id="SSF51338">
    <property type="entry name" value="Composite domain of metallo-dependent hydrolases"/>
    <property type="match status" value="1"/>
</dbReference>
<evidence type="ECO:0000313" key="3">
    <source>
        <dbReference type="Proteomes" id="UP000238312"/>
    </source>
</evidence>
<dbReference type="InterPro" id="IPR032466">
    <property type="entry name" value="Metal_Hydrolase"/>
</dbReference>
<dbReference type="EMBL" id="PVNG01000017">
    <property type="protein sequence ID" value="PRX60293.1"/>
    <property type="molecule type" value="Genomic_DNA"/>
</dbReference>
<dbReference type="GO" id="GO:0019213">
    <property type="term" value="F:deacetylase activity"/>
    <property type="evidence" value="ECO:0007669"/>
    <property type="project" value="InterPro"/>
</dbReference>
<dbReference type="Proteomes" id="UP000238312">
    <property type="component" value="Unassembled WGS sequence"/>
</dbReference>
<gene>
    <name evidence="2" type="ORF">B0I32_11760</name>
</gene>
<dbReference type="OrthoDB" id="9807210at2"/>
<dbReference type="InterPro" id="IPR020043">
    <property type="entry name" value="Deacetylase_Atu3266-like"/>
</dbReference>
<dbReference type="PANTHER" id="PTHR42717">
    <property type="entry name" value="DIHYDROOROTASE-RELATED"/>
    <property type="match status" value="1"/>
</dbReference>
<evidence type="ECO:0000313" key="2">
    <source>
        <dbReference type="EMBL" id="PRX60293.1"/>
    </source>
</evidence>
<name>A0A2T0MQ86_9ACTN</name>
<dbReference type="PANTHER" id="PTHR42717:SF1">
    <property type="entry name" value="IMIDAZOLONEPROPIONASE AND RELATED AMIDOHYDROLASES"/>
    <property type="match status" value="1"/>
</dbReference>
<dbReference type="SUPFAM" id="SSF51556">
    <property type="entry name" value="Metallo-dependent hydrolases"/>
    <property type="match status" value="1"/>
</dbReference>